<accession>A0AAV4V5E3</accession>
<evidence type="ECO:0000313" key="2">
    <source>
        <dbReference type="Proteomes" id="UP001054945"/>
    </source>
</evidence>
<sequence length="148" mass="17344">MENFKCVVFRLIKSLEVEVLPHFFSLYLCSRLFRRSDRVRHSVVDLFNRDSAGLLMNITPGEVLNPDTKLMAKNRLPWGCYIEETALKSRKCVSQELEDENLKTDGMSDVHSILVKKKANNFINFGKKTEEQTTKQFYTKYFKIQLKN</sequence>
<dbReference type="AlphaFoldDB" id="A0AAV4V5E3"/>
<gene>
    <name evidence="1" type="ORF">CEXT_423511</name>
</gene>
<name>A0AAV4V5E3_CAEEX</name>
<keyword evidence="2" id="KW-1185">Reference proteome</keyword>
<reference evidence="1 2" key="1">
    <citation type="submission" date="2021-06" db="EMBL/GenBank/DDBJ databases">
        <title>Caerostris extrusa draft genome.</title>
        <authorList>
            <person name="Kono N."/>
            <person name="Arakawa K."/>
        </authorList>
    </citation>
    <scope>NUCLEOTIDE SEQUENCE [LARGE SCALE GENOMIC DNA]</scope>
</reference>
<dbReference type="EMBL" id="BPLR01013967">
    <property type="protein sequence ID" value="GIY65159.1"/>
    <property type="molecule type" value="Genomic_DNA"/>
</dbReference>
<proteinExistence type="predicted"/>
<dbReference type="Proteomes" id="UP001054945">
    <property type="component" value="Unassembled WGS sequence"/>
</dbReference>
<organism evidence="1 2">
    <name type="scientific">Caerostris extrusa</name>
    <name type="common">Bark spider</name>
    <name type="synonym">Caerostris bankana</name>
    <dbReference type="NCBI Taxonomy" id="172846"/>
    <lineage>
        <taxon>Eukaryota</taxon>
        <taxon>Metazoa</taxon>
        <taxon>Ecdysozoa</taxon>
        <taxon>Arthropoda</taxon>
        <taxon>Chelicerata</taxon>
        <taxon>Arachnida</taxon>
        <taxon>Araneae</taxon>
        <taxon>Araneomorphae</taxon>
        <taxon>Entelegynae</taxon>
        <taxon>Araneoidea</taxon>
        <taxon>Araneidae</taxon>
        <taxon>Caerostris</taxon>
    </lineage>
</organism>
<evidence type="ECO:0000313" key="1">
    <source>
        <dbReference type="EMBL" id="GIY65159.1"/>
    </source>
</evidence>
<protein>
    <submittedName>
        <fullName evidence="1">Uncharacterized protein</fullName>
    </submittedName>
</protein>
<comment type="caution">
    <text evidence="1">The sequence shown here is derived from an EMBL/GenBank/DDBJ whole genome shotgun (WGS) entry which is preliminary data.</text>
</comment>